<keyword evidence="6" id="KW-0598">Phosphotransferase system</keyword>
<evidence type="ECO:0000256" key="5">
    <source>
        <dbReference type="ARBA" id="ARBA00022679"/>
    </source>
</evidence>
<keyword evidence="7" id="KW-0418">Kinase</keyword>
<evidence type="ECO:0000259" key="8">
    <source>
        <dbReference type="PROSITE" id="PS51101"/>
    </source>
</evidence>
<dbReference type="SUPFAM" id="SSF52728">
    <property type="entry name" value="PTS IIb component"/>
    <property type="match status" value="1"/>
</dbReference>
<dbReference type="Pfam" id="PF03830">
    <property type="entry name" value="PTSIIB_sorb"/>
    <property type="match status" value="1"/>
</dbReference>
<dbReference type="GO" id="GO:0008982">
    <property type="term" value="F:protein-N(PI)-phosphohistidine-sugar phosphotransferase activity"/>
    <property type="evidence" value="ECO:0007669"/>
    <property type="project" value="InterPro"/>
</dbReference>
<dbReference type="RefSeq" id="WP_009141815.1">
    <property type="nucleotide sequence ID" value="NZ_CABKQG010000006.1"/>
</dbReference>
<keyword evidence="2" id="KW-0813">Transport</keyword>
<keyword evidence="3" id="KW-0963">Cytoplasm</keyword>
<dbReference type="GO" id="GO:0009401">
    <property type="term" value="P:phosphoenolpyruvate-dependent sugar phosphotransferase system"/>
    <property type="evidence" value="ECO:0007669"/>
    <property type="project" value="UniProtKB-KW"/>
</dbReference>
<evidence type="ECO:0000313" key="9">
    <source>
        <dbReference type="EMBL" id="RGL09895.1"/>
    </source>
</evidence>
<comment type="subcellular location">
    <subcellularLocation>
        <location evidence="1">Cytoplasm</location>
    </subcellularLocation>
</comment>
<dbReference type="Gene3D" id="3.40.35.10">
    <property type="entry name" value="Phosphotransferase system, sorbose subfamily IIB component"/>
    <property type="match status" value="1"/>
</dbReference>
<evidence type="ECO:0000256" key="6">
    <source>
        <dbReference type="ARBA" id="ARBA00022683"/>
    </source>
</evidence>
<dbReference type="Proteomes" id="UP000260943">
    <property type="component" value="Unassembled WGS sequence"/>
</dbReference>
<dbReference type="EMBL" id="QSRJ01000007">
    <property type="protein sequence ID" value="RGL09895.1"/>
    <property type="molecule type" value="Genomic_DNA"/>
</dbReference>
<dbReference type="CDD" id="cd00001">
    <property type="entry name" value="PTS_IIB_man"/>
    <property type="match status" value="1"/>
</dbReference>
<evidence type="ECO:0000256" key="1">
    <source>
        <dbReference type="ARBA" id="ARBA00004496"/>
    </source>
</evidence>
<evidence type="ECO:0000256" key="3">
    <source>
        <dbReference type="ARBA" id="ARBA00022490"/>
    </source>
</evidence>
<dbReference type="GeneID" id="62759473"/>
<evidence type="ECO:0000256" key="2">
    <source>
        <dbReference type="ARBA" id="ARBA00022448"/>
    </source>
</evidence>
<accession>A0A3E4QRV8</accession>
<name>A0A3E4QRV8_9ACTN</name>
<dbReference type="PROSITE" id="PS51101">
    <property type="entry name" value="PTS_EIIB_TYPE_4"/>
    <property type="match status" value="1"/>
</dbReference>
<feature type="domain" description="PTS EIIB type-4" evidence="8">
    <location>
        <begin position="2"/>
        <end position="165"/>
    </location>
</feature>
<dbReference type="GO" id="GO:0016301">
    <property type="term" value="F:kinase activity"/>
    <property type="evidence" value="ECO:0007669"/>
    <property type="project" value="UniProtKB-KW"/>
</dbReference>
<sequence>MSTPNIVMARVDERLVHGQGQLWIKALGVNTVIVADDEAAADPMAQTLMKTVIPNNIAMRFFTIQKVIDIIHKAAPAQTIFLIVKNPANALRLVEGGVPITELNVGNIHNADGKEKVTRSIFVGPEDKAAIIEMADKYGVTFNTKTTPSGADGTVEVDLVAFCKQSA</sequence>
<evidence type="ECO:0000313" key="10">
    <source>
        <dbReference type="Proteomes" id="UP000260943"/>
    </source>
</evidence>
<evidence type="ECO:0000256" key="7">
    <source>
        <dbReference type="ARBA" id="ARBA00022777"/>
    </source>
</evidence>
<proteinExistence type="predicted"/>
<dbReference type="AlphaFoldDB" id="A0A3E4QRV8"/>
<keyword evidence="5" id="KW-0808">Transferase</keyword>
<evidence type="ECO:0000256" key="4">
    <source>
        <dbReference type="ARBA" id="ARBA00022597"/>
    </source>
</evidence>
<reference evidence="9 10" key="1">
    <citation type="submission" date="2018-08" db="EMBL/GenBank/DDBJ databases">
        <title>A genome reference for cultivated species of the human gut microbiota.</title>
        <authorList>
            <person name="Zou Y."/>
            <person name="Xue W."/>
            <person name="Luo G."/>
        </authorList>
    </citation>
    <scope>NUCLEOTIDE SEQUENCE [LARGE SCALE GENOMIC DNA]</scope>
    <source>
        <strain evidence="9 10">TF08-14</strain>
    </source>
</reference>
<dbReference type="InterPro" id="IPR036667">
    <property type="entry name" value="PTS_IIB_sorbose-sp_sf"/>
</dbReference>
<keyword evidence="4" id="KW-0762">Sugar transport</keyword>
<comment type="caution">
    <text evidence="9">The sequence shown here is derived from an EMBL/GenBank/DDBJ whole genome shotgun (WGS) entry which is preliminary data.</text>
</comment>
<gene>
    <name evidence="9" type="ORF">DXC81_06685</name>
</gene>
<protein>
    <submittedName>
        <fullName evidence="9">PTS N-acetylgalactosamine transporter subunit IIB</fullName>
    </submittedName>
</protein>
<dbReference type="GO" id="GO:0005737">
    <property type="term" value="C:cytoplasm"/>
    <property type="evidence" value="ECO:0007669"/>
    <property type="project" value="UniProtKB-SubCell"/>
</dbReference>
<organism evidence="9 10">
    <name type="scientific">Collinsella tanakaei</name>
    <dbReference type="NCBI Taxonomy" id="626935"/>
    <lineage>
        <taxon>Bacteria</taxon>
        <taxon>Bacillati</taxon>
        <taxon>Actinomycetota</taxon>
        <taxon>Coriobacteriia</taxon>
        <taxon>Coriobacteriales</taxon>
        <taxon>Coriobacteriaceae</taxon>
        <taxon>Collinsella</taxon>
    </lineage>
</organism>
<dbReference type="InterPro" id="IPR004720">
    <property type="entry name" value="PTS_IIB_sorbose-sp"/>
</dbReference>